<keyword evidence="5" id="KW-1185">Reference proteome</keyword>
<dbReference type="RefSeq" id="WP_307242161.1">
    <property type="nucleotide sequence ID" value="NZ_JAUSQZ010000001.1"/>
</dbReference>
<dbReference type="PROSITE" id="PS50977">
    <property type="entry name" value="HTH_TETR_2"/>
    <property type="match status" value="1"/>
</dbReference>
<evidence type="ECO:0000313" key="5">
    <source>
        <dbReference type="Proteomes" id="UP001235712"/>
    </source>
</evidence>
<evidence type="ECO:0000259" key="3">
    <source>
        <dbReference type="PROSITE" id="PS50977"/>
    </source>
</evidence>
<dbReference type="Pfam" id="PF00440">
    <property type="entry name" value="TetR_N"/>
    <property type="match status" value="1"/>
</dbReference>
<dbReference type="InterPro" id="IPR009057">
    <property type="entry name" value="Homeodomain-like_sf"/>
</dbReference>
<name>A0ABT9P2G2_9ACTN</name>
<reference evidence="4 5" key="1">
    <citation type="submission" date="2023-07" db="EMBL/GenBank/DDBJ databases">
        <title>Sequencing the genomes of 1000 actinobacteria strains.</title>
        <authorList>
            <person name="Klenk H.-P."/>
        </authorList>
    </citation>
    <scope>NUCLEOTIDE SEQUENCE [LARGE SCALE GENOMIC DNA]</scope>
    <source>
        <strain evidence="4 5">DSM 44388</strain>
    </source>
</reference>
<accession>A0ABT9P2G2</accession>
<dbReference type="Proteomes" id="UP001235712">
    <property type="component" value="Unassembled WGS sequence"/>
</dbReference>
<feature type="DNA-binding region" description="H-T-H motif" evidence="2">
    <location>
        <begin position="34"/>
        <end position="53"/>
    </location>
</feature>
<dbReference type="PRINTS" id="PR00455">
    <property type="entry name" value="HTHTETR"/>
</dbReference>
<organism evidence="4 5">
    <name type="scientific">Kineosporia succinea</name>
    <dbReference type="NCBI Taxonomy" id="84632"/>
    <lineage>
        <taxon>Bacteria</taxon>
        <taxon>Bacillati</taxon>
        <taxon>Actinomycetota</taxon>
        <taxon>Actinomycetes</taxon>
        <taxon>Kineosporiales</taxon>
        <taxon>Kineosporiaceae</taxon>
        <taxon>Kineosporia</taxon>
    </lineage>
</organism>
<dbReference type="PANTHER" id="PTHR30055:SF226">
    <property type="entry name" value="HTH-TYPE TRANSCRIPTIONAL REGULATOR PKSA"/>
    <property type="match status" value="1"/>
</dbReference>
<comment type="caution">
    <text evidence="4">The sequence shown here is derived from an EMBL/GenBank/DDBJ whole genome shotgun (WGS) entry which is preliminary data.</text>
</comment>
<dbReference type="SUPFAM" id="SSF46689">
    <property type="entry name" value="Homeodomain-like"/>
    <property type="match status" value="1"/>
</dbReference>
<dbReference type="InterPro" id="IPR001647">
    <property type="entry name" value="HTH_TetR"/>
</dbReference>
<dbReference type="EMBL" id="JAUSQZ010000001">
    <property type="protein sequence ID" value="MDP9826871.1"/>
    <property type="molecule type" value="Genomic_DNA"/>
</dbReference>
<feature type="domain" description="HTH tetR-type" evidence="3">
    <location>
        <begin position="11"/>
        <end position="71"/>
    </location>
</feature>
<keyword evidence="1 2" id="KW-0238">DNA-binding</keyword>
<gene>
    <name evidence="4" type="ORF">J2S57_002620</name>
</gene>
<sequence>MAGPRRVANDPERRERIVAAALDVIVENGVHRTTHRRIAAAAGVPLGSLTYYFADLTEIIEAAFRHVFVTWSGDMHRALEQARSPEQAQTVVVDMICGVTHASTPEIIGLFELYSFGNHNAAVGAIRRDWLLATRESLMLHFTEPTVRALDALIEGWPMHRVFEGEPLDRDLVERTVKAVVEALEPGS</sequence>
<dbReference type="GO" id="GO:0003677">
    <property type="term" value="F:DNA binding"/>
    <property type="evidence" value="ECO:0007669"/>
    <property type="project" value="UniProtKB-KW"/>
</dbReference>
<protein>
    <submittedName>
        <fullName evidence="4">DNA-binding transcriptional regulator YbjK</fullName>
    </submittedName>
</protein>
<dbReference type="InterPro" id="IPR050109">
    <property type="entry name" value="HTH-type_TetR-like_transc_reg"/>
</dbReference>
<dbReference type="Gene3D" id="1.10.357.10">
    <property type="entry name" value="Tetracycline Repressor, domain 2"/>
    <property type="match status" value="1"/>
</dbReference>
<dbReference type="PANTHER" id="PTHR30055">
    <property type="entry name" value="HTH-TYPE TRANSCRIPTIONAL REGULATOR RUTR"/>
    <property type="match status" value="1"/>
</dbReference>
<evidence type="ECO:0000256" key="2">
    <source>
        <dbReference type="PROSITE-ProRule" id="PRU00335"/>
    </source>
</evidence>
<evidence type="ECO:0000256" key="1">
    <source>
        <dbReference type="ARBA" id="ARBA00023125"/>
    </source>
</evidence>
<proteinExistence type="predicted"/>
<evidence type="ECO:0000313" key="4">
    <source>
        <dbReference type="EMBL" id="MDP9826871.1"/>
    </source>
</evidence>